<comment type="caution">
    <text evidence="2">The sequence shown here is derived from an EMBL/GenBank/DDBJ whole genome shotgun (WGS) entry which is preliminary data.</text>
</comment>
<feature type="chain" id="PRO_5021337185" evidence="1">
    <location>
        <begin position="30"/>
        <end position="125"/>
    </location>
</feature>
<evidence type="ECO:0000256" key="1">
    <source>
        <dbReference type="SAM" id="SignalP"/>
    </source>
</evidence>
<sequence length="125" mass="14435">MWKQNSLTFYILFELLIFCVSCHYQHCYCVPLTDSPHTPGGMCTTGWETVINNKQDSRWKYQLLERFTTVMTVTDSEDKCGCGEQESHIHYATDCPLTSSFHLKNPAPIDKNEDILFPTSYLKIS</sequence>
<dbReference type="OrthoDB" id="6473612at2759"/>
<name>A0A4Y2KX07_ARAVE</name>
<evidence type="ECO:0000313" key="2">
    <source>
        <dbReference type="EMBL" id="GBN06063.1"/>
    </source>
</evidence>
<keyword evidence="1" id="KW-0732">Signal</keyword>
<proteinExistence type="predicted"/>
<feature type="signal peptide" evidence="1">
    <location>
        <begin position="1"/>
        <end position="29"/>
    </location>
</feature>
<accession>A0A4Y2KX07</accession>
<gene>
    <name evidence="2" type="ORF">AVEN_112394_1</name>
</gene>
<keyword evidence="3" id="KW-1185">Reference proteome</keyword>
<protein>
    <submittedName>
        <fullName evidence="2">Uncharacterized protein</fullName>
    </submittedName>
</protein>
<organism evidence="2 3">
    <name type="scientific">Araneus ventricosus</name>
    <name type="common">Orbweaver spider</name>
    <name type="synonym">Epeira ventricosa</name>
    <dbReference type="NCBI Taxonomy" id="182803"/>
    <lineage>
        <taxon>Eukaryota</taxon>
        <taxon>Metazoa</taxon>
        <taxon>Ecdysozoa</taxon>
        <taxon>Arthropoda</taxon>
        <taxon>Chelicerata</taxon>
        <taxon>Arachnida</taxon>
        <taxon>Araneae</taxon>
        <taxon>Araneomorphae</taxon>
        <taxon>Entelegynae</taxon>
        <taxon>Araneoidea</taxon>
        <taxon>Araneidae</taxon>
        <taxon>Araneus</taxon>
    </lineage>
</organism>
<dbReference type="Proteomes" id="UP000499080">
    <property type="component" value="Unassembled WGS sequence"/>
</dbReference>
<reference evidence="2 3" key="1">
    <citation type="journal article" date="2019" name="Sci. Rep.">
        <title>Orb-weaving spider Araneus ventricosus genome elucidates the spidroin gene catalogue.</title>
        <authorList>
            <person name="Kono N."/>
            <person name="Nakamura H."/>
            <person name="Ohtoshi R."/>
            <person name="Moran D.A.P."/>
            <person name="Shinohara A."/>
            <person name="Yoshida Y."/>
            <person name="Fujiwara M."/>
            <person name="Mori M."/>
            <person name="Tomita M."/>
            <person name="Arakawa K."/>
        </authorList>
    </citation>
    <scope>NUCLEOTIDE SEQUENCE [LARGE SCALE GENOMIC DNA]</scope>
</reference>
<dbReference type="AlphaFoldDB" id="A0A4Y2KX07"/>
<evidence type="ECO:0000313" key="3">
    <source>
        <dbReference type="Proteomes" id="UP000499080"/>
    </source>
</evidence>
<dbReference type="EMBL" id="BGPR01196480">
    <property type="protein sequence ID" value="GBN06063.1"/>
    <property type="molecule type" value="Genomic_DNA"/>
</dbReference>